<reference evidence="1" key="1">
    <citation type="submission" date="2022-11" db="EMBL/GenBank/DDBJ databases">
        <authorList>
            <person name="Petersen C."/>
        </authorList>
    </citation>
    <scope>NUCLEOTIDE SEQUENCE</scope>
    <source>
        <strain evidence="1">IBT 23319</strain>
    </source>
</reference>
<evidence type="ECO:0000313" key="2">
    <source>
        <dbReference type="Proteomes" id="UP001147733"/>
    </source>
</evidence>
<evidence type="ECO:0000313" key="1">
    <source>
        <dbReference type="EMBL" id="KAJ5242773.1"/>
    </source>
</evidence>
<feature type="non-terminal residue" evidence="1">
    <location>
        <position position="84"/>
    </location>
</feature>
<keyword evidence="2" id="KW-1185">Reference proteome</keyword>
<dbReference type="Proteomes" id="UP001147733">
    <property type="component" value="Unassembled WGS sequence"/>
</dbReference>
<gene>
    <name evidence="1" type="ORF">N7469_001100</name>
</gene>
<dbReference type="EMBL" id="JAPQKT010000001">
    <property type="protein sequence ID" value="KAJ5242773.1"/>
    <property type="molecule type" value="Genomic_DNA"/>
</dbReference>
<dbReference type="OrthoDB" id="10387164at2759"/>
<name>A0A9W9PGX1_PENCI</name>
<reference evidence="1" key="2">
    <citation type="journal article" date="2023" name="IMA Fungus">
        <title>Comparative genomic study of the Penicillium genus elucidates a diverse pangenome and 15 lateral gene transfer events.</title>
        <authorList>
            <person name="Petersen C."/>
            <person name="Sorensen T."/>
            <person name="Nielsen M.R."/>
            <person name="Sondergaard T.E."/>
            <person name="Sorensen J.L."/>
            <person name="Fitzpatrick D.A."/>
            <person name="Frisvad J.C."/>
            <person name="Nielsen K.L."/>
        </authorList>
    </citation>
    <scope>NUCLEOTIDE SEQUENCE</scope>
    <source>
        <strain evidence="1">IBT 23319</strain>
    </source>
</reference>
<dbReference type="AlphaFoldDB" id="A0A9W9PGX1"/>
<organism evidence="1 2">
    <name type="scientific">Penicillium citrinum</name>
    <dbReference type="NCBI Taxonomy" id="5077"/>
    <lineage>
        <taxon>Eukaryota</taxon>
        <taxon>Fungi</taxon>
        <taxon>Dikarya</taxon>
        <taxon>Ascomycota</taxon>
        <taxon>Pezizomycotina</taxon>
        <taxon>Eurotiomycetes</taxon>
        <taxon>Eurotiomycetidae</taxon>
        <taxon>Eurotiales</taxon>
        <taxon>Aspergillaceae</taxon>
        <taxon>Penicillium</taxon>
    </lineage>
</organism>
<dbReference type="RefSeq" id="XP_056505777.1">
    <property type="nucleotide sequence ID" value="XM_056640020.1"/>
</dbReference>
<sequence>NSAVLLFLELLYPPDWLQTYPNLDNRPNKLDRKLNSYAPLESTDKKKDFLRDFFRILPPIWWTFQGLQTMRSFANWFKASELVY</sequence>
<accession>A0A9W9PGX1</accession>
<dbReference type="GeneID" id="81379187"/>
<protein>
    <submittedName>
        <fullName evidence="1">Uncharacterized protein</fullName>
    </submittedName>
</protein>
<comment type="caution">
    <text evidence="1">The sequence shown here is derived from an EMBL/GenBank/DDBJ whole genome shotgun (WGS) entry which is preliminary data.</text>
</comment>
<proteinExistence type="predicted"/>